<evidence type="ECO:0000256" key="2">
    <source>
        <dbReference type="ARBA" id="ARBA00022691"/>
    </source>
</evidence>
<dbReference type="SMART" id="SM00729">
    <property type="entry name" value="Elp3"/>
    <property type="match status" value="1"/>
</dbReference>
<keyword evidence="3" id="KW-0479">Metal-binding</keyword>
<keyword evidence="4" id="KW-0408">Iron</keyword>
<comment type="cofactor">
    <cofactor evidence="1">
        <name>[4Fe-4S] cluster</name>
        <dbReference type="ChEBI" id="CHEBI:49883"/>
    </cofactor>
</comment>
<dbReference type="GO" id="GO:0051536">
    <property type="term" value="F:iron-sulfur cluster binding"/>
    <property type="evidence" value="ECO:0007669"/>
    <property type="project" value="UniProtKB-KW"/>
</dbReference>
<dbReference type="Pfam" id="PF04055">
    <property type="entry name" value="Radical_SAM"/>
    <property type="match status" value="1"/>
</dbReference>
<evidence type="ECO:0000256" key="3">
    <source>
        <dbReference type="ARBA" id="ARBA00022723"/>
    </source>
</evidence>
<organism evidence="7">
    <name type="scientific">Thermocrinis ruber</name>
    <dbReference type="NCBI Taxonomy" id="75906"/>
    <lineage>
        <taxon>Bacteria</taxon>
        <taxon>Pseudomonadati</taxon>
        <taxon>Aquificota</taxon>
        <taxon>Aquificia</taxon>
        <taxon>Aquificales</taxon>
        <taxon>Aquificaceae</taxon>
        <taxon>Thermocrinis</taxon>
    </lineage>
</organism>
<dbReference type="InterPro" id="IPR007197">
    <property type="entry name" value="rSAM"/>
</dbReference>
<keyword evidence="5" id="KW-0411">Iron-sulfur</keyword>
<dbReference type="EMBL" id="DSAC01000067">
    <property type="protein sequence ID" value="HHO74058.1"/>
    <property type="molecule type" value="Genomic_DNA"/>
</dbReference>
<dbReference type="InterPro" id="IPR006638">
    <property type="entry name" value="Elp3/MiaA/NifB-like_rSAM"/>
</dbReference>
<dbReference type="GO" id="GO:0046872">
    <property type="term" value="F:metal ion binding"/>
    <property type="evidence" value="ECO:0007669"/>
    <property type="project" value="UniProtKB-KW"/>
</dbReference>
<comment type="caution">
    <text evidence="7">The sequence shown here is derived from an EMBL/GenBank/DDBJ whole genome shotgun (WGS) entry which is preliminary data.</text>
</comment>
<evidence type="ECO:0000313" key="7">
    <source>
        <dbReference type="EMBL" id="HHO74058.1"/>
    </source>
</evidence>
<name>A0A7C5X457_9AQUI</name>
<dbReference type="SFLD" id="SFLDG01082">
    <property type="entry name" value="B12-binding_domain_containing"/>
    <property type="match status" value="1"/>
</dbReference>
<feature type="domain" description="Radical SAM core" evidence="6">
    <location>
        <begin position="33"/>
        <end position="264"/>
    </location>
</feature>
<dbReference type="Pfam" id="PF12836">
    <property type="entry name" value="HHH_3"/>
    <property type="match status" value="1"/>
</dbReference>
<evidence type="ECO:0000256" key="5">
    <source>
        <dbReference type="ARBA" id="ARBA00023014"/>
    </source>
</evidence>
<dbReference type="AlphaFoldDB" id="A0A7C5X457"/>
<gene>
    <name evidence="7" type="ORF">ENN04_05390</name>
</gene>
<dbReference type="InterPro" id="IPR058240">
    <property type="entry name" value="rSAM_sf"/>
</dbReference>
<protein>
    <submittedName>
        <fullName evidence="7">Radical SAM protein</fullName>
    </submittedName>
</protein>
<dbReference type="Gene3D" id="3.20.20.70">
    <property type="entry name" value="Aldolase class I"/>
    <property type="match status" value="1"/>
</dbReference>
<keyword evidence="2" id="KW-0949">S-adenosyl-L-methionine</keyword>
<evidence type="ECO:0000259" key="6">
    <source>
        <dbReference type="PROSITE" id="PS51918"/>
    </source>
</evidence>
<dbReference type="SFLD" id="SFLDS00029">
    <property type="entry name" value="Radical_SAM"/>
    <property type="match status" value="1"/>
</dbReference>
<dbReference type="InterPro" id="IPR013785">
    <property type="entry name" value="Aldolase_TIM"/>
</dbReference>
<dbReference type="SUPFAM" id="SSF47781">
    <property type="entry name" value="RuvA domain 2-like"/>
    <property type="match status" value="1"/>
</dbReference>
<dbReference type="CDD" id="cd01335">
    <property type="entry name" value="Radical_SAM"/>
    <property type="match status" value="1"/>
</dbReference>
<evidence type="ECO:0000256" key="4">
    <source>
        <dbReference type="ARBA" id="ARBA00023004"/>
    </source>
</evidence>
<dbReference type="PANTHER" id="PTHR43409">
    <property type="entry name" value="ANAEROBIC MAGNESIUM-PROTOPORPHYRIN IX MONOMETHYL ESTER CYCLASE-RELATED"/>
    <property type="match status" value="1"/>
</dbReference>
<sequence>MEDRQKIRLLSRLASFERDGDVNLEDCIYMASTPKGKVPILKVMQTTMCDKNCLYCAFRRDRDETPRLYIPPDQLARNFMELYRRGRVKGLFLSSGIFGHPEFTMEKMIDTVKILREKYHFNGYVHLKLMPGVSLQTVEEAVKVADRVSINIETSKEERIRRIAKGKSILQDILPKIEAVDKLIREYKGKSQITQMMVGVDGEKDEEILKVVNFLHKKYRLSRIYFSAFFPIKGTPLENKQAENPLREHRLYQAEFLIKDYGFSLEDFSKVFVDGNLPLNMDPKEAWALANRELFPVEINMADYHLLLRVPGIGKRSAEEIISRRKVKRLSSLDDLKGIRNLKKILKYVTIDGRYYGRGL</sequence>
<reference evidence="7" key="1">
    <citation type="journal article" date="2020" name="mSystems">
        <title>Genome- and Community-Level Interaction Insights into Carbon Utilization and Element Cycling Functions of Hydrothermarchaeota in Hydrothermal Sediment.</title>
        <authorList>
            <person name="Zhou Z."/>
            <person name="Liu Y."/>
            <person name="Xu W."/>
            <person name="Pan J."/>
            <person name="Luo Z.H."/>
            <person name="Li M."/>
        </authorList>
    </citation>
    <scope>NUCLEOTIDE SEQUENCE [LARGE SCALE GENOMIC DNA]</scope>
    <source>
        <strain evidence="7">SpSt-114</strain>
    </source>
</reference>
<evidence type="ECO:0000256" key="1">
    <source>
        <dbReference type="ARBA" id="ARBA00001966"/>
    </source>
</evidence>
<dbReference type="InterPro" id="IPR023874">
    <property type="entry name" value="DNA_rSAM_put"/>
</dbReference>
<dbReference type="InterPro" id="IPR010994">
    <property type="entry name" value="RuvA_2-like"/>
</dbReference>
<dbReference type="SUPFAM" id="SSF102114">
    <property type="entry name" value="Radical SAM enzymes"/>
    <property type="match status" value="1"/>
</dbReference>
<dbReference type="InterPro" id="IPR051198">
    <property type="entry name" value="BchE-like"/>
</dbReference>
<dbReference type="PROSITE" id="PS51918">
    <property type="entry name" value="RADICAL_SAM"/>
    <property type="match status" value="1"/>
</dbReference>
<dbReference type="SFLD" id="SFLDG01102">
    <property type="entry name" value="Uncharacterised_Radical_SAM_Su"/>
    <property type="match status" value="1"/>
</dbReference>
<dbReference type="GO" id="GO:0003824">
    <property type="term" value="F:catalytic activity"/>
    <property type="evidence" value="ECO:0007669"/>
    <property type="project" value="InterPro"/>
</dbReference>
<proteinExistence type="predicted"/>
<accession>A0A7C5X457</accession>
<dbReference type="Gene3D" id="1.10.150.320">
    <property type="entry name" value="Photosystem II 12 kDa extrinsic protein"/>
    <property type="match status" value="1"/>
</dbReference>